<keyword evidence="4" id="KW-0645">Protease</keyword>
<keyword evidence="2" id="KW-0378">Hydrolase</keyword>
<dbReference type="RefSeq" id="WP_093844451.1">
    <property type="nucleotide sequence ID" value="NZ_FPAB01000014.1"/>
</dbReference>
<keyword evidence="4" id="KW-0121">Carboxypeptidase</keyword>
<name>A0A1I6W7X4_9ACTN</name>
<organism evidence="4 5">
    <name type="scientific">Streptomyces harbinensis</name>
    <dbReference type="NCBI Taxonomy" id="1176198"/>
    <lineage>
        <taxon>Bacteria</taxon>
        <taxon>Bacillati</taxon>
        <taxon>Actinomycetota</taxon>
        <taxon>Actinomycetes</taxon>
        <taxon>Kitasatosporales</taxon>
        <taxon>Streptomycetaceae</taxon>
        <taxon>Streptomyces</taxon>
    </lineage>
</organism>
<reference evidence="5" key="1">
    <citation type="submission" date="2016-10" db="EMBL/GenBank/DDBJ databases">
        <authorList>
            <person name="Varghese N."/>
            <person name="Submissions S."/>
        </authorList>
    </citation>
    <scope>NUCLEOTIDE SEQUENCE [LARGE SCALE GENOMIC DNA]</scope>
    <source>
        <strain evidence="5">CGMCC 4.7047</strain>
    </source>
</reference>
<dbReference type="Proteomes" id="UP000198873">
    <property type="component" value="Unassembled WGS sequence"/>
</dbReference>
<dbReference type="InterPro" id="IPR000667">
    <property type="entry name" value="Peptidase_S13"/>
</dbReference>
<dbReference type="PANTHER" id="PTHR30023:SF0">
    <property type="entry name" value="PENICILLIN-SENSITIVE CARBOXYPEPTIDASE A"/>
    <property type="match status" value="1"/>
</dbReference>
<dbReference type="GO" id="GO:0000270">
    <property type="term" value="P:peptidoglycan metabolic process"/>
    <property type="evidence" value="ECO:0007669"/>
    <property type="project" value="TreeGrafter"/>
</dbReference>
<dbReference type="AlphaFoldDB" id="A0A1I6W7X4"/>
<dbReference type="GO" id="GO:0006508">
    <property type="term" value="P:proteolysis"/>
    <property type="evidence" value="ECO:0007669"/>
    <property type="project" value="InterPro"/>
</dbReference>
<dbReference type="STRING" id="1176198.SAMN05444716_11422"/>
<evidence type="ECO:0000256" key="2">
    <source>
        <dbReference type="ARBA" id="ARBA00022801"/>
    </source>
</evidence>
<sequence length="522" mass="53067">MTRPHRTLLLPLAAVLGLSLVWSSGTAGAGDTGRPGFADTIDSILTDPLLSGAAAQVVVRDPATGQTLYDRDGDRRLMPASTTKLLTASAALDILGPDHRFRTEVLRTRDGDLYLRGTGDPVLLPGELDDLAAEVAAAGITHVPGDLVADDTLFTGPGLGRAWGWDAEQYAYSAPVSALTLAPDTDYDSGSVRVSAGPGAAPGKPASVTLHPAPDLLTVDNRAVTVAAGGPHTLSVGRTHGQDTITVTGTVPAGAAPTDTWLSVTDPTAYTAAVFADALAAHGVTVAGTTVTGRAVPAGAETVAAHTSMPLSEILVPFLKLSVNPHGEALLKAIGAADTGTGSWTAGLAAVADHATRLGLDPGGYAQVDGSGLSRMNMIAPADFADLLAAVRDEPWFGHWYAALPIACEPDRLVGGTLRSRMCGTPAAGNARAKTGTLTGATALSGYVTTAGGRELAFSIMINHHLGSGQTRVQDAIVAALAADGGPGPRTTAPPPIAPLTERQEEVAEAGLECSWVKPAVC</sequence>
<comment type="similarity">
    <text evidence="1">Belongs to the peptidase S13 family.</text>
</comment>
<feature type="signal peptide" evidence="3">
    <location>
        <begin position="1"/>
        <end position="29"/>
    </location>
</feature>
<evidence type="ECO:0000256" key="3">
    <source>
        <dbReference type="SAM" id="SignalP"/>
    </source>
</evidence>
<feature type="chain" id="PRO_5011476803" evidence="3">
    <location>
        <begin position="30"/>
        <end position="522"/>
    </location>
</feature>
<dbReference type="EMBL" id="FPAB01000014">
    <property type="protein sequence ID" value="SFT22050.1"/>
    <property type="molecule type" value="Genomic_DNA"/>
</dbReference>
<proteinExistence type="inferred from homology"/>
<evidence type="ECO:0000313" key="5">
    <source>
        <dbReference type="Proteomes" id="UP000198873"/>
    </source>
</evidence>
<protein>
    <submittedName>
        <fullName evidence="4">D-alanyl-D-alanine carboxypeptidase / D-alanyl-D-alanine-endopeptidase (Penicillin-binding protein 4)</fullName>
    </submittedName>
</protein>
<keyword evidence="5" id="KW-1185">Reference proteome</keyword>
<dbReference type="PANTHER" id="PTHR30023">
    <property type="entry name" value="D-ALANYL-D-ALANINE CARBOXYPEPTIDASE"/>
    <property type="match status" value="1"/>
</dbReference>
<dbReference type="InterPro" id="IPR012338">
    <property type="entry name" value="Beta-lactam/transpept-like"/>
</dbReference>
<keyword evidence="3" id="KW-0732">Signal</keyword>
<dbReference type="Gene3D" id="3.40.710.10">
    <property type="entry name" value="DD-peptidase/beta-lactamase superfamily"/>
    <property type="match status" value="2"/>
</dbReference>
<dbReference type="SUPFAM" id="SSF56601">
    <property type="entry name" value="beta-lactamase/transpeptidase-like"/>
    <property type="match status" value="1"/>
</dbReference>
<dbReference type="Pfam" id="PF02113">
    <property type="entry name" value="Peptidase_S13"/>
    <property type="match status" value="1"/>
</dbReference>
<accession>A0A1I6W7X4</accession>
<dbReference type="Gene3D" id="3.50.80.20">
    <property type="entry name" value="D-Ala-D-Ala carboxypeptidase C, peptidase S13"/>
    <property type="match status" value="1"/>
</dbReference>
<dbReference type="NCBIfam" id="TIGR00666">
    <property type="entry name" value="PBP4"/>
    <property type="match status" value="1"/>
</dbReference>
<evidence type="ECO:0000256" key="1">
    <source>
        <dbReference type="ARBA" id="ARBA00006096"/>
    </source>
</evidence>
<evidence type="ECO:0000313" key="4">
    <source>
        <dbReference type="EMBL" id="SFT22050.1"/>
    </source>
</evidence>
<dbReference type="PRINTS" id="PR00922">
    <property type="entry name" value="DADACBPTASE3"/>
</dbReference>
<dbReference type="GO" id="GO:0004185">
    <property type="term" value="F:serine-type carboxypeptidase activity"/>
    <property type="evidence" value="ECO:0007669"/>
    <property type="project" value="InterPro"/>
</dbReference>
<gene>
    <name evidence="4" type="ORF">SAMN05444716_11422</name>
</gene>